<feature type="region of interest" description="Disordered" evidence="5">
    <location>
        <begin position="199"/>
        <end position="230"/>
    </location>
</feature>
<evidence type="ECO:0000259" key="6">
    <source>
        <dbReference type="PROSITE" id="PS51720"/>
    </source>
</evidence>
<dbReference type="CDD" id="cd01852">
    <property type="entry name" value="AIG1"/>
    <property type="match status" value="1"/>
</dbReference>
<dbReference type="Proteomes" id="UP000694427">
    <property type="component" value="Unplaced"/>
</dbReference>
<keyword evidence="2" id="KW-0547">Nucleotide-binding</keyword>
<dbReference type="InterPro" id="IPR006703">
    <property type="entry name" value="G_AIG1"/>
</dbReference>
<dbReference type="Gene3D" id="3.40.50.300">
    <property type="entry name" value="P-loop containing nucleotide triphosphate hydrolases"/>
    <property type="match status" value="3"/>
</dbReference>
<dbReference type="InterPro" id="IPR027417">
    <property type="entry name" value="P-loop_NTPase"/>
</dbReference>
<organism evidence="7 8">
    <name type="scientific">Cyprinus carpio</name>
    <name type="common">Common carp</name>
    <dbReference type="NCBI Taxonomy" id="7962"/>
    <lineage>
        <taxon>Eukaryota</taxon>
        <taxon>Metazoa</taxon>
        <taxon>Chordata</taxon>
        <taxon>Craniata</taxon>
        <taxon>Vertebrata</taxon>
        <taxon>Euteleostomi</taxon>
        <taxon>Actinopterygii</taxon>
        <taxon>Neopterygii</taxon>
        <taxon>Teleostei</taxon>
        <taxon>Ostariophysi</taxon>
        <taxon>Cypriniformes</taxon>
        <taxon>Cyprinidae</taxon>
        <taxon>Cyprininae</taxon>
        <taxon>Cyprinus</taxon>
    </lineage>
</organism>
<protein>
    <recommendedName>
        <fullName evidence="6">AIG1-type G domain-containing protein</fullName>
    </recommendedName>
</protein>
<keyword evidence="4" id="KW-0175">Coiled coil</keyword>
<evidence type="ECO:0000256" key="3">
    <source>
        <dbReference type="ARBA" id="ARBA00023134"/>
    </source>
</evidence>
<feature type="region of interest" description="Disordered" evidence="5">
    <location>
        <begin position="696"/>
        <end position="733"/>
    </location>
</feature>
<feature type="coiled-coil region" evidence="4">
    <location>
        <begin position="422"/>
        <end position="449"/>
    </location>
</feature>
<accession>A0A8C1PJS4</accession>
<proteinExistence type="inferred from homology"/>
<evidence type="ECO:0000256" key="2">
    <source>
        <dbReference type="ARBA" id="ARBA00022741"/>
    </source>
</evidence>
<reference evidence="7" key="2">
    <citation type="submission" date="2025-09" db="UniProtKB">
        <authorList>
            <consortium name="Ensembl"/>
        </authorList>
    </citation>
    <scope>IDENTIFICATION</scope>
</reference>
<dbReference type="Ensembl" id="ENSCCRT00010119819.1">
    <property type="protein sequence ID" value="ENSCCRP00010107688.1"/>
    <property type="gene ID" value="ENSCCRG00010047500.1"/>
</dbReference>
<evidence type="ECO:0000256" key="5">
    <source>
        <dbReference type="SAM" id="MobiDB-lite"/>
    </source>
</evidence>
<reference evidence="7" key="1">
    <citation type="submission" date="2025-08" db="UniProtKB">
        <authorList>
            <consortium name="Ensembl"/>
        </authorList>
    </citation>
    <scope>IDENTIFICATION</scope>
</reference>
<dbReference type="SUPFAM" id="SSF52540">
    <property type="entry name" value="P-loop containing nucleoside triphosphate hydrolases"/>
    <property type="match status" value="1"/>
</dbReference>
<keyword evidence="8" id="KW-1185">Reference proteome</keyword>
<dbReference type="AlphaFoldDB" id="A0A8C1PJS4"/>
<feature type="domain" description="AIG1-type G" evidence="6">
    <location>
        <begin position="458"/>
        <end position="656"/>
    </location>
</feature>
<evidence type="ECO:0000313" key="8">
    <source>
        <dbReference type="Proteomes" id="UP000694427"/>
    </source>
</evidence>
<dbReference type="PANTHER" id="PTHR10903:SF188">
    <property type="entry name" value="GTPASE IMAP FAMILY MEMBER 2-LIKE-RELATED"/>
    <property type="match status" value="1"/>
</dbReference>
<dbReference type="InterPro" id="IPR045058">
    <property type="entry name" value="GIMA/IAN/Toc"/>
</dbReference>
<name>A0A8C1PJS4_CYPCA</name>
<keyword evidence="3" id="KW-0342">GTP-binding</keyword>
<dbReference type="PROSITE" id="PS51720">
    <property type="entry name" value="G_AIG1"/>
    <property type="match status" value="1"/>
</dbReference>
<feature type="compositionally biased region" description="Acidic residues" evidence="5">
    <location>
        <begin position="217"/>
        <end position="228"/>
    </location>
</feature>
<evidence type="ECO:0000256" key="1">
    <source>
        <dbReference type="ARBA" id="ARBA00008535"/>
    </source>
</evidence>
<dbReference type="FunFam" id="3.40.50.300:FF:000366">
    <property type="entry name" value="GTPase, IMAP family member 2"/>
    <property type="match status" value="1"/>
</dbReference>
<dbReference type="GO" id="GO:0005525">
    <property type="term" value="F:GTP binding"/>
    <property type="evidence" value="ECO:0007669"/>
    <property type="project" value="UniProtKB-KW"/>
</dbReference>
<dbReference type="Pfam" id="PF04548">
    <property type="entry name" value="AIG1"/>
    <property type="match status" value="3"/>
</dbReference>
<sequence>MKNWRGSSRQPVSVQRIVLLGKSVSENSLVGNVILEREAFDGEAPPDVVERVGGRLKDRYMMVINSPQLLQTYISNHQITQTVRECVYLSEPGPHAFIIILQYKDFTEEDMRRVKQVLKEFSEEAIKHTIMITTDEETCDVRGAPVKVNEFIHQLAVECGGGHVQLGGKPEWHSEILKSLENILKKNFLVCHMHTDTEGASVDEKQSTSGSSVKVENEEEDSDGEDDGSINVNRKQKLNLVLCGSDETLKNYISKMIRGKKKLLNLSYQRKRNKECVRRDVELHGRLISLVALPALFKTQLSEEEVMCQTLRCVSLCDPGVHVFLLIIPNAPLSNEDKAEMDKIQRIFSSRINSHLMVLINPEKKMNNKPNTFHTTVANMSNKTFRYFVLENSSQVPVMLQEVETMVKMNNGSCYTTFMCLQAQVELERNKYTAEIEELRRSAMKTQSTAGVTQADDDDNVRIVLLGRTGVGKSATGNTILRREAFTSKLTSQSVTRECQKETTEFDKRQITVIDTPGLFDTVVDNAETGREIVKCVSMAAPGPHVFLLVIPLGRFTREEKDAVKMIQEMFGNKSRMYTMVLFTGGDNLEKTSVEGFIGDDGSLQNLIQQCGKRYHVFNNKKATETQVSELLDKIDCMVAVNGGSFYTNEMFQQVEKNIREEQERILKEKEEEIKRKEEELRAKYEAEIEEIKKENERERQEMENELRKNEEEFKKKEEEIKKETDESLQEELKRKLEEQQTRFEQENKRKEKALGEQQQNIIKYLEEKHEKEKHKLQEKIQHETREQAECEFSEKLESEVAKVLQDFEAKVPYRSRRARDWSKYVPIIGGALGSFAGSFEDITHWFIHLHYKRKAQNQTGS</sequence>
<comment type="similarity">
    <text evidence="1">Belongs to the TRAFAC class TrmE-Era-EngA-EngB-Septin-like GTPase superfamily. AIG1/Toc34/Toc159-like paraseptin GTPase family. IAN subfamily.</text>
</comment>
<evidence type="ECO:0000256" key="4">
    <source>
        <dbReference type="SAM" id="Coils"/>
    </source>
</evidence>
<dbReference type="PANTHER" id="PTHR10903">
    <property type="entry name" value="GTPASE, IMAP FAMILY MEMBER-RELATED"/>
    <property type="match status" value="1"/>
</dbReference>
<evidence type="ECO:0000313" key="7">
    <source>
        <dbReference type="Ensembl" id="ENSCCRP00010107688.1"/>
    </source>
</evidence>